<feature type="domain" description="Glutamate synthase alpha subunit C-terminal" evidence="2">
    <location>
        <begin position="24"/>
        <end position="64"/>
    </location>
</feature>
<evidence type="ECO:0000313" key="4">
    <source>
        <dbReference type="EMBL" id="KAF4045829.1"/>
    </source>
</evidence>
<dbReference type="InterPro" id="IPR002489">
    <property type="entry name" value="Glu_synth_asu_C"/>
</dbReference>
<evidence type="ECO:0000313" key="5">
    <source>
        <dbReference type="Proteomes" id="UP000602510"/>
    </source>
</evidence>
<feature type="compositionally biased region" description="Basic and acidic residues" evidence="1">
    <location>
        <begin position="68"/>
        <end position="87"/>
    </location>
</feature>
<accession>A0A833TIQ9</accession>
<sequence length="87" mass="9511">MSRGDNGLVRLAALMTVERCYQANFSGKAGERFCAVNAGVKTFVKGVGDHGCEYITGVRVGRLGLDQPLRRGPSEVQHENDYHRTAD</sequence>
<evidence type="ECO:0000313" key="3">
    <source>
        <dbReference type="EMBL" id="KAF4041531.1"/>
    </source>
</evidence>
<evidence type="ECO:0000256" key="1">
    <source>
        <dbReference type="SAM" id="MobiDB-lite"/>
    </source>
</evidence>
<dbReference type="InterPro" id="IPR036485">
    <property type="entry name" value="Glu_synth_asu_C_sf"/>
</dbReference>
<dbReference type="AlphaFoldDB" id="A0A833TIQ9"/>
<reference evidence="3" key="1">
    <citation type="submission" date="2020-04" db="EMBL/GenBank/DDBJ databases">
        <title>Hybrid Assembly of Korean Phytophthora infestans isolates.</title>
        <authorList>
            <person name="Prokchorchik M."/>
            <person name="Lee Y."/>
            <person name="Seo J."/>
            <person name="Cho J.-H."/>
            <person name="Park Y.-E."/>
            <person name="Jang D.-C."/>
            <person name="Im J.-S."/>
            <person name="Choi J.-G."/>
            <person name="Park H.-J."/>
            <person name="Lee G.-B."/>
            <person name="Lee Y.-G."/>
            <person name="Hong S.-Y."/>
            <person name="Cho K."/>
            <person name="Sohn K.H."/>
        </authorList>
    </citation>
    <scope>NUCLEOTIDE SEQUENCE</scope>
    <source>
        <strain evidence="3">KR_1_A1</strain>
    </source>
</reference>
<protein>
    <submittedName>
        <fullName evidence="3">GXGXG motif-containing protein</fullName>
    </submittedName>
</protein>
<dbReference type="Proteomes" id="UP000602510">
    <property type="component" value="Unassembled WGS sequence"/>
</dbReference>
<name>A0A833TIQ9_PHYIN</name>
<dbReference type="EMBL" id="WSZM01000121">
    <property type="protein sequence ID" value="KAF4041531.1"/>
    <property type="molecule type" value="Genomic_DNA"/>
</dbReference>
<gene>
    <name evidence="4" type="ORF">GN244_ATG01803</name>
    <name evidence="3" type="ORF">GN244_ATG06253</name>
</gene>
<dbReference type="Pfam" id="PF01493">
    <property type="entry name" value="GXGXG"/>
    <property type="match status" value="1"/>
</dbReference>
<comment type="caution">
    <text evidence="3">The sequence shown here is derived from an EMBL/GenBank/DDBJ whole genome shotgun (WGS) entry which is preliminary data.</text>
</comment>
<feature type="region of interest" description="Disordered" evidence="1">
    <location>
        <begin position="66"/>
        <end position="87"/>
    </location>
</feature>
<dbReference type="EMBL" id="WSZM01000039">
    <property type="protein sequence ID" value="KAF4045829.1"/>
    <property type="molecule type" value="Genomic_DNA"/>
</dbReference>
<evidence type="ECO:0000259" key="2">
    <source>
        <dbReference type="Pfam" id="PF01493"/>
    </source>
</evidence>
<dbReference type="SUPFAM" id="SSF69336">
    <property type="entry name" value="Alpha subunit of glutamate synthase, C-terminal domain"/>
    <property type="match status" value="1"/>
</dbReference>
<dbReference type="Gene3D" id="2.160.20.60">
    <property type="entry name" value="Glutamate synthase, alpha subunit, C-terminal domain"/>
    <property type="match status" value="1"/>
</dbReference>
<keyword evidence="5" id="KW-1185">Reference proteome</keyword>
<organism evidence="3 5">
    <name type="scientific">Phytophthora infestans</name>
    <name type="common">Potato late blight agent</name>
    <name type="synonym">Botrytis infestans</name>
    <dbReference type="NCBI Taxonomy" id="4787"/>
    <lineage>
        <taxon>Eukaryota</taxon>
        <taxon>Sar</taxon>
        <taxon>Stramenopiles</taxon>
        <taxon>Oomycota</taxon>
        <taxon>Peronosporomycetes</taxon>
        <taxon>Peronosporales</taxon>
        <taxon>Peronosporaceae</taxon>
        <taxon>Phytophthora</taxon>
    </lineage>
</organism>
<proteinExistence type="predicted"/>
<dbReference type="GO" id="GO:0016491">
    <property type="term" value="F:oxidoreductase activity"/>
    <property type="evidence" value="ECO:0007669"/>
    <property type="project" value="InterPro"/>
</dbReference>